<dbReference type="RefSeq" id="WP_004919257.1">
    <property type="nucleotide sequence ID" value="NC_014738.1"/>
</dbReference>
<protein>
    <submittedName>
        <fullName evidence="1">Uncharacterized protein</fullName>
    </submittedName>
</protein>
<name>H8MC21_RIEAD</name>
<evidence type="ECO:0000313" key="2">
    <source>
        <dbReference type="Proteomes" id="UP000010093"/>
    </source>
</evidence>
<dbReference type="KEGG" id="rai:RA0C_0252"/>
<organism evidence="1 2">
    <name type="scientific">Riemerella anatipestifer (strain ATCC 11845 / DSM 15868 / JCM 9532 / NCTC 11014)</name>
    <dbReference type="NCBI Taxonomy" id="693978"/>
    <lineage>
        <taxon>Bacteria</taxon>
        <taxon>Pseudomonadati</taxon>
        <taxon>Bacteroidota</taxon>
        <taxon>Flavobacteriia</taxon>
        <taxon>Flavobacteriales</taxon>
        <taxon>Weeksellaceae</taxon>
        <taxon>Riemerella</taxon>
    </lineage>
</organism>
<reference evidence="1 2" key="1">
    <citation type="journal article" date="2012" name="J. Bacteriol.">
        <title>Complete genome sequence of Riemerella anatipestifer reference strain.</title>
        <authorList>
            <person name="Wang X."/>
            <person name="Zhu D."/>
            <person name="Wang M."/>
            <person name="Cheng A."/>
            <person name="Jia R."/>
            <person name="Zhou Y."/>
            <person name="Chen Z."/>
            <person name="Luo Q."/>
            <person name="Liu F."/>
            <person name="Wang Y."/>
            <person name="Chen X.Y."/>
        </authorList>
    </citation>
    <scope>NUCLEOTIDE SEQUENCE [LARGE SCALE GENOMIC DNA]</scope>
    <source>
        <strain evidence="2">DSM 15868</strain>
    </source>
</reference>
<dbReference type="EMBL" id="CP003388">
    <property type="protein sequence ID" value="AFD55256.1"/>
    <property type="molecule type" value="Genomic_DNA"/>
</dbReference>
<dbReference type="GeneID" id="93719114"/>
<sequence>MEVDKRGKGNGKRVMEIDKKIGVTFLMTSSKSHPPFFIFTTATKKVLKLYVCSF</sequence>
<dbReference type="Proteomes" id="UP000010093">
    <property type="component" value="Chromosome"/>
</dbReference>
<dbReference type="AlphaFoldDB" id="H8MC21"/>
<proteinExistence type="predicted"/>
<dbReference type="HOGENOM" id="CLU_3047545_0_0_10"/>
<accession>H8MC21</accession>
<evidence type="ECO:0000313" key="1">
    <source>
        <dbReference type="EMBL" id="AFD55256.1"/>
    </source>
</evidence>
<dbReference type="PATRIC" id="fig|693978.17.peg.263"/>
<gene>
    <name evidence="1" type="ORF">RA0C_0252</name>
</gene>